<keyword evidence="3" id="KW-1185">Reference proteome</keyword>
<evidence type="ECO:0000313" key="2">
    <source>
        <dbReference type="EMBL" id="TXE19737.1"/>
    </source>
</evidence>
<proteinExistence type="predicted"/>
<evidence type="ECO:0000313" key="3">
    <source>
        <dbReference type="Proteomes" id="UP000321938"/>
    </source>
</evidence>
<reference evidence="2 3" key="1">
    <citation type="submission" date="2019-08" db="EMBL/GenBank/DDBJ databases">
        <title>Genome of Psychroserpens burtonensis ACAM 167.</title>
        <authorList>
            <person name="Bowman J.P."/>
        </authorList>
    </citation>
    <scope>NUCLEOTIDE SEQUENCE [LARGE SCALE GENOMIC DNA]</scope>
    <source>
        <strain evidence="2 3">ACAM 167</strain>
    </source>
</reference>
<feature type="chain" id="PRO_5022929595" description="Thioredoxin family protein" evidence="1">
    <location>
        <begin position="19"/>
        <end position="138"/>
    </location>
</feature>
<sequence>MKKALFILALAFSMQLSAQDKNNWITDYKVALKLSKTQEMPILAFVTDNQKTEASEILNQVFFSSEAYKNIASQVVLLKVDISDSQSYNTRLGIHYLNKRSTHGLALVNQYNDKIGAPLTDFNAENIKSFILFINSKL</sequence>
<gene>
    <name evidence="2" type="ORF">ES692_03015</name>
</gene>
<dbReference type="STRING" id="1123037.GCA_000425305_00970"/>
<organism evidence="2 3">
    <name type="scientific">Psychroserpens burtonensis</name>
    <dbReference type="NCBI Taxonomy" id="49278"/>
    <lineage>
        <taxon>Bacteria</taxon>
        <taxon>Pseudomonadati</taxon>
        <taxon>Bacteroidota</taxon>
        <taxon>Flavobacteriia</taxon>
        <taxon>Flavobacteriales</taxon>
        <taxon>Flavobacteriaceae</taxon>
        <taxon>Psychroserpens</taxon>
    </lineage>
</organism>
<feature type="signal peptide" evidence="1">
    <location>
        <begin position="1"/>
        <end position="18"/>
    </location>
</feature>
<name>A0A5C7BDQ2_9FLAO</name>
<dbReference type="AlphaFoldDB" id="A0A5C7BDQ2"/>
<dbReference type="Proteomes" id="UP000321938">
    <property type="component" value="Unassembled WGS sequence"/>
</dbReference>
<dbReference type="SUPFAM" id="SSF52833">
    <property type="entry name" value="Thioredoxin-like"/>
    <property type="match status" value="1"/>
</dbReference>
<dbReference type="OrthoDB" id="1134712at2"/>
<evidence type="ECO:0000256" key="1">
    <source>
        <dbReference type="SAM" id="SignalP"/>
    </source>
</evidence>
<dbReference type="Gene3D" id="3.40.30.10">
    <property type="entry name" value="Glutaredoxin"/>
    <property type="match status" value="1"/>
</dbReference>
<evidence type="ECO:0008006" key="4">
    <source>
        <dbReference type="Google" id="ProtNLM"/>
    </source>
</evidence>
<protein>
    <recommendedName>
        <fullName evidence="4">Thioredoxin family protein</fullName>
    </recommendedName>
</protein>
<keyword evidence="1" id="KW-0732">Signal</keyword>
<accession>A0A5C7BDQ2</accession>
<dbReference type="InterPro" id="IPR036249">
    <property type="entry name" value="Thioredoxin-like_sf"/>
</dbReference>
<dbReference type="RefSeq" id="WP_147231104.1">
    <property type="nucleotide sequence ID" value="NZ_VOSB01000003.1"/>
</dbReference>
<dbReference type="EMBL" id="VOSB01000003">
    <property type="protein sequence ID" value="TXE19737.1"/>
    <property type="molecule type" value="Genomic_DNA"/>
</dbReference>
<comment type="caution">
    <text evidence="2">The sequence shown here is derived from an EMBL/GenBank/DDBJ whole genome shotgun (WGS) entry which is preliminary data.</text>
</comment>